<feature type="non-terminal residue" evidence="3">
    <location>
        <position position="399"/>
    </location>
</feature>
<keyword evidence="4" id="KW-1185">Reference proteome</keyword>
<dbReference type="InterPro" id="IPR016187">
    <property type="entry name" value="CTDL_fold"/>
</dbReference>
<comment type="caution">
    <text evidence="3">The sequence shown here is derived from an EMBL/GenBank/DDBJ whole genome shotgun (WGS) entry which is preliminary data.</text>
</comment>
<dbReference type="Gene3D" id="3.10.100.10">
    <property type="entry name" value="Mannose-Binding Protein A, subunit A"/>
    <property type="match status" value="2"/>
</dbReference>
<dbReference type="PANTHER" id="PTHR45710:SF26">
    <property type="entry name" value="RH26557P"/>
    <property type="match status" value="1"/>
</dbReference>
<proteinExistence type="predicted"/>
<dbReference type="CDD" id="cd00037">
    <property type="entry name" value="CLECT"/>
    <property type="match status" value="2"/>
</dbReference>
<keyword evidence="1" id="KW-0732">Signal</keyword>
<dbReference type="Proteomes" id="UP001497623">
    <property type="component" value="Unassembled WGS sequence"/>
</dbReference>
<gene>
    <name evidence="3" type="ORF">MNOR_LOCUS17581</name>
</gene>
<dbReference type="AlphaFoldDB" id="A0AAV2QXV1"/>
<dbReference type="SUPFAM" id="SSF56436">
    <property type="entry name" value="C-type lectin-like"/>
    <property type="match status" value="2"/>
</dbReference>
<dbReference type="InterPro" id="IPR016186">
    <property type="entry name" value="C-type_lectin-like/link_sf"/>
</dbReference>
<protein>
    <recommendedName>
        <fullName evidence="2">C-type lectin domain-containing protein</fullName>
    </recommendedName>
</protein>
<feature type="domain" description="C-type lectin" evidence="2">
    <location>
        <begin position="126"/>
        <end position="253"/>
    </location>
</feature>
<evidence type="ECO:0000259" key="2">
    <source>
        <dbReference type="PROSITE" id="PS50041"/>
    </source>
</evidence>
<accession>A0AAV2QXV1</accession>
<feature type="domain" description="C-type lectin" evidence="2">
    <location>
        <begin position="263"/>
        <end position="359"/>
    </location>
</feature>
<evidence type="ECO:0000256" key="1">
    <source>
        <dbReference type="SAM" id="SignalP"/>
    </source>
</evidence>
<organism evidence="3 4">
    <name type="scientific">Meganyctiphanes norvegica</name>
    <name type="common">Northern krill</name>
    <name type="synonym">Thysanopoda norvegica</name>
    <dbReference type="NCBI Taxonomy" id="48144"/>
    <lineage>
        <taxon>Eukaryota</taxon>
        <taxon>Metazoa</taxon>
        <taxon>Ecdysozoa</taxon>
        <taxon>Arthropoda</taxon>
        <taxon>Crustacea</taxon>
        <taxon>Multicrustacea</taxon>
        <taxon>Malacostraca</taxon>
        <taxon>Eumalacostraca</taxon>
        <taxon>Eucarida</taxon>
        <taxon>Euphausiacea</taxon>
        <taxon>Euphausiidae</taxon>
        <taxon>Meganyctiphanes</taxon>
    </lineage>
</organism>
<feature type="chain" id="PRO_5043472338" description="C-type lectin domain-containing protein" evidence="1">
    <location>
        <begin position="23"/>
        <end position="399"/>
    </location>
</feature>
<dbReference type="InterPro" id="IPR050828">
    <property type="entry name" value="C-type_lectin/matrix_domain"/>
</dbReference>
<dbReference type="EMBL" id="CAXKWB010012153">
    <property type="protein sequence ID" value="CAL4103514.1"/>
    <property type="molecule type" value="Genomic_DNA"/>
</dbReference>
<sequence>ITQSSAMAVITFPILLAVGIWAAGQLPAEAPQVVGDLENHGALVVKLPENDIEIPSDQFYVKLHQEESQVLSEQLDGKTLQEDGNVPSKTAADLWKHQLPLKPEKPHTSQVFENTDPVCDLHFEQVGNNCYYFSDDKLSFDNALAYCNSLIHQQFVTLAMLDYSRDEDQELLDAITLKNQSFWVGGQMKDDDNWTWLDGRDIYLGALFWGYHQPDKYNGDKKCLTADVTTHEYFIRSYLFNYNCSVPLNFICQESCPIDFRRIGNHCYFRSDDYEMPEVEWQDARDYCQSLLLTEGYHADLAVLGLPDQDGDYHLMNKLAGSSSKTWIGGFAIDDEYDFQWIDGRKITNNSIYWGQKEPIWNGFFDSGVLLDRYSGRINLGTYPGTHVFPFVCQIFENN</sequence>
<dbReference type="PROSITE" id="PS50041">
    <property type="entry name" value="C_TYPE_LECTIN_2"/>
    <property type="match status" value="2"/>
</dbReference>
<feature type="signal peptide" evidence="1">
    <location>
        <begin position="1"/>
        <end position="22"/>
    </location>
</feature>
<dbReference type="InterPro" id="IPR001304">
    <property type="entry name" value="C-type_lectin-like"/>
</dbReference>
<evidence type="ECO:0000313" key="3">
    <source>
        <dbReference type="EMBL" id="CAL4103514.1"/>
    </source>
</evidence>
<feature type="non-terminal residue" evidence="3">
    <location>
        <position position="1"/>
    </location>
</feature>
<name>A0AAV2QXV1_MEGNR</name>
<dbReference type="Pfam" id="PF00059">
    <property type="entry name" value="Lectin_C"/>
    <property type="match status" value="2"/>
</dbReference>
<evidence type="ECO:0000313" key="4">
    <source>
        <dbReference type="Proteomes" id="UP001497623"/>
    </source>
</evidence>
<dbReference type="PANTHER" id="PTHR45710">
    <property type="entry name" value="C-TYPE LECTIN DOMAIN-CONTAINING PROTEIN 180"/>
    <property type="match status" value="1"/>
</dbReference>
<dbReference type="SMART" id="SM00034">
    <property type="entry name" value="CLECT"/>
    <property type="match status" value="2"/>
</dbReference>
<reference evidence="3 4" key="1">
    <citation type="submission" date="2024-05" db="EMBL/GenBank/DDBJ databases">
        <authorList>
            <person name="Wallberg A."/>
        </authorList>
    </citation>
    <scope>NUCLEOTIDE SEQUENCE [LARGE SCALE GENOMIC DNA]</scope>
</reference>